<evidence type="ECO:0008006" key="9">
    <source>
        <dbReference type="Google" id="ProtNLM"/>
    </source>
</evidence>
<dbReference type="InterPro" id="IPR001360">
    <property type="entry name" value="Glyco_hydro_1"/>
</dbReference>
<dbReference type="InterPro" id="IPR017853">
    <property type="entry name" value="GH"/>
</dbReference>
<name>A0A8H5D5X8_9AGAR</name>
<keyword evidence="8" id="KW-1185">Reference proteome</keyword>
<dbReference type="PROSITE" id="PS00653">
    <property type="entry name" value="GLYCOSYL_HYDROL_F1_2"/>
    <property type="match status" value="1"/>
</dbReference>
<dbReference type="PRINTS" id="PR00131">
    <property type="entry name" value="GLHYDRLASE1"/>
</dbReference>
<feature type="region of interest" description="Disordered" evidence="5">
    <location>
        <begin position="30"/>
        <end position="57"/>
    </location>
</feature>
<keyword evidence="2" id="KW-0378">Hydrolase</keyword>
<feature type="compositionally biased region" description="Low complexity" evidence="5">
    <location>
        <begin position="31"/>
        <end position="54"/>
    </location>
</feature>
<evidence type="ECO:0000256" key="3">
    <source>
        <dbReference type="ARBA" id="ARBA00023295"/>
    </source>
</evidence>
<dbReference type="PANTHER" id="PTHR10353:SF36">
    <property type="entry name" value="LP05116P"/>
    <property type="match status" value="1"/>
</dbReference>
<gene>
    <name evidence="7" type="ORF">D9756_007017</name>
</gene>
<dbReference type="Pfam" id="PF00232">
    <property type="entry name" value="Glyco_hydro_1"/>
    <property type="match status" value="1"/>
</dbReference>
<evidence type="ECO:0000313" key="8">
    <source>
        <dbReference type="Proteomes" id="UP000559027"/>
    </source>
</evidence>
<evidence type="ECO:0000256" key="1">
    <source>
        <dbReference type="ARBA" id="ARBA00010838"/>
    </source>
</evidence>
<keyword evidence="6" id="KW-0732">Signal</keyword>
<dbReference type="Gene3D" id="3.20.20.80">
    <property type="entry name" value="Glycosidases"/>
    <property type="match status" value="1"/>
</dbReference>
<comment type="similarity">
    <text evidence="1 4">Belongs to the glycosyl hydrolase 1 family.</text>
</comment>
<dbReference type="EMBL" id="JAACJO010000009">
    <property type="protein sequence ID" value="KAF5354169.1"/>
    <property type="molecule type" value="Genomic_DNA"/>
</dbReference>
<reference evidence="7 8" key="1">
    <citation type="journal article" date="2020" name="ISME J.">
        <title>Uncovering the hidden diversity of litter-decomposition mechanisms in mushroom-forming fungi.</title>
        <authorList>
            <person name="Floudas D."/>
            <person name="Bentzer J."/>
            <person name="Ahren D."/>
            <person name="Johansson T."/>
            <person name="Persson P."/>
            <person name="Tunlid A."/>
        </authorList>
    </citation>
    <scope>NUCLEOTIDE SEQUENCE [LARGE SCALE GENOMIC DNA]</scope>
    <source>
        <strain evidence="7 8">CBS 146.42</strain>
    </source>
</reference>
<dbReference type="AlphaFoldDB" id="A0A8H5D5X8"/>
<proteinExistence type="inferred from homology"/>
<dbReference type="GO" id="GO:0005975">
    <property type="term" value="P:carbohydrate metabolic process"/>
    <property type="evidence" value="ECO:0007669"/>
    <property type="project" value="InterPro"/>
</dbReference>
<feature type="signal peptide" evidence="6">
    <location>
        <begin position="1"/>
        <end position="29"/>
    </location>
</feature>
<dbReference type="SUPFAM" id="SSF51445">
    <property type="entry name" value="(Trans)glycosidases"/>
    <property type="match status" value="1"/>
</dbReference>
<sequence>MSFTMGGINKFSRIRLCVSLVVGILHASGQSTSGSHATATPSATSSHPTTSGSSMVLTLTPTPISTVTASSPTISATLSASFPPVGSVPRDFSPQGLEQLWSIVGGPIESPPFTTTVAPSLPIPMPSPPPPLYPSWFAPEPKNIMPKLKLPKGFKFGVATAAYQVEGAAKSEGKGPTMWDWNSRQPNGVVDGTTGDVVDLQYFLYKEDAARVAAIGLNAHSLSYITLLVLLCTKSYSSFRISWARIFPFGTADSPLNQVALDHYSDLIDDHIANGVEPVVTLFHWDVPLALQVYYGGFTSPEIVDDFVHYARTVFKAYNGRVKTWYTFNEPRVYCGELGGYPFNETLPEGMNATTAVYHCSYNLLKAHAGAVKAFREMKIKGEIAFKNDDFIGMPWRANNTEDQEAVERHAAFRIGVFSDPVYKTGDWPKIMTDTLPPEILPRFTDAEKKDIRGTADFYAIDAYRTSWVIAPDDGIEACLGDTSHPLWPECHDIRKFDSMGGWAGGPEPDPLSEAWLQATPQFLRQSLRELQSRWPTKKMYISEFGFVEPFENLRSPLFRITEDVTRTNYYMTYLGEILLAIHEDKLPIQGIFAWAMIDNAEWGSGTSARFGIQHVNYTTLERHYKRSAFALSEFFQAHKTE</sequence>
<protein>
    <recommendedName>
        <fullName evidence="9">Beta-glucosidase</fullName>
    </recommendedName>
</protein>
<organism evidence="7 8">
    <name type="scientific">Leucocoprinus leucothites</name>
    <dbReference type="NCBI Taxonomy" id="201217"/>
    <lineage>
        <taxon>Eukaryota</taxon>
        <taxon>Fungi</taxon>
        <taxon>Dikarya</taxon>
        <taxon>Basidiomycota</taxon>
        <taxon>Agaricomycotina</taxon>
        <taxon>Agaricomycetes</taxon>
        <taxon>Agaricomycetidae</taxon>
        <taxon>Agaricales</taxon>
        <taxon>Agaricineae</taxon>
        <taxon>Agaricaceae</taxon>
        <taxon>Leucocoprinus</taxon>
    </lineage>
</organism>
<evidence type="ECO:0000256" key="5">
    <source>
        <dbReference type="SAM" id="MobiDB-lite"/>
    </source>
</evidence>
<dbReference type="GO" id="GO:0008422">
    <property type="term" value="F:beta-glucosidase activity"/>
    <property type="evidence" value="ECO:0007669"/>
    <property type="project" value="TreeGrafter"/>
</dbReference>
<keyword evidence="3" id="KW-0326">Glycosidase</keyword>
<evidence type="ECO:0000256" key="6">
    <source>
        <dbReference type="SAM" id="SignalP"/>
    </source>
</evidence>
<dbReference type="InterPro" id="IPR033132">
    <property type="entry name" value="GH_1_N_CS"/>
</dbReference>
<evidence type="ECO:0000256" key="4">
    <source>
        <dbReference type="RuleBase" id="RU003690"/>
    </source>
</evidence>
<comment type="caution">
    <text evidence="7">The sequence shown here is derived from an EMBL/GenBank/DDBJ whole genome shotgun (WGS) entry which is preliminary data.</text>
</comment>
<evidence type="ECO:0000256" key="2">
    <source>
        <dbReference type="ARBA" id="ARBA00022801"/>
    </source>
</evidence>
<evidence type="ECO:0000313" key="7">
    <source>
        <dbReference type="EMBL" id="KAF5354169.1"/>
    </source>
</evidence>
<accession>A0A8H5D5X8</accession>
<dbReference type="OrthoDB" id="65569at2759"/>
<feature type="chain" id="PRO_5034286231" description="Beta-glucosidase" evidence="6">
    <location>
        <begin position="30"/>
        <end position="642"/>
    </location>
</feature>
<dbReference type="Proteomes" id="UP000559027">
    <property type="component" value="Unassembled WGS sequence"/>
</dbReference>
<dbReference type="PANTHER" id="PTHR10353">
    <property type="entry name" value="GLYCOSYL HYDROLASE"/>
    <property type="match status" value="1"/>
</dbReference>